<name>A0A2T0ACG9_RHOTO</name>
<comment type="caution">
    <text evidence="3">The sequence shown here is derived from an EMBL/GenBank/DDBJ whole genome shotgun (WGS) entry which is preliminary data.</text>
</comment>
<dbReference type="PANTHER" id="PTHR28060">
    <property type="entry name" value="ATP SYNTHASE SUBUNIT J, MITOCHONDRIAL"/>
    <property type="match status" value="1"/>
</dbReference>
<evidence type="ECO:0000256" key="1">
    <source>
        <dbReference type="SAM" id="MobiDB-lite"/>
    </source>
</evidence>
<organism evidence="3 4">
    <name type="scientific">Rhodotorula toruloides</name>
    <name type="common">Yeast</name>
    <name type="synonym">Rhodosporidium toruloides</name>
    <dbReference type="NCBI Taxonomy" id="5286"/>
    <lineage>
        <taxon>Eukaryota</taxon>
        <taxon>Fungi</taxon>
        <taxon>Dikarya</taxon>
        <taxon>Basidiomycota</taxon>
        <taxon>Pucciniomycotina</taxon>
        <taxon>Microbotryomycetes</taxon>
        <taxon>Sporidiobolales</taxon>
        <taxon>Sporidiobolaceae</taxon>
        <taxon>Rhodotorula</taxon>
    </lineage>
</organism>
<feature type="transmembrane region" description="Helical" evidence="2">
    <location>
        <begin position="12"/>
        <end position="34"/>
    </location>
</feature>
<reference evidence="3 4" key="1">
    <citation type="journal article" date="2018" name="Elife">
        <title>Functional genomics of lipid metabolism in the oleaginous yeast Rhodosporidium toruloides.</title>
        <authorList>
            <person name="Coradetti S.T."/>
            <person name="Pinel D."/>
            <person name="Geiselman G."/>
            <person name="Ito M."/>
            <person name="Mondo S."/>
            <person name="Reilly M.C."/>
            <person name="Cheng Y.F."/>
            <person name="Bauer S."/>
            <person name="Grigoriev I."/>
            <person name="Gladden J.M."/>
            <person name="Simmons B.A."/>
            <person name="Brem R."/>
            <person name="Arkin A.P."/>
            <person name="Skerker J.M."/>
        </authorList>
    </citation>
    <scope>NUCLEOTIDE SEQUENCE [LARGE SCALE GENOMIC DNA]</scope>
    <source>
        <strain evidence="3 4">NBRC 0880</strain>
    </source>
</reference>
<sequence length="56" mass="6316">MRAWPTPFLRPMWPFMVGAGITFYLVNAAQNAMLQSDEFKNSPKNPHRISSSPAAH</sequence>
<gene>
    <name evidence="3" type="ORF">AAT19DRAFT_13759</name>
</gene>
<dbReference type="OrthoDB" id="5520611at2759"/>
<keyword evidence="2" id="KW-0472">Membrane</keyword>
<dbReference type="Pfam" id="PF04911">
    <property type="entry name" value="ATP-synt_J"/>
    <property type="match status" value="1"/>
</dbReference>
<dbReference type="Proteomes" id="UP000239560">
    <property type="component" value="Unassembled WGS sequence"/>
</dbReference>
<dbReference type="AlphaFoldDB" id="A0A2T0ACG9"/>
<evidence type="ECO:0000313" key="4">
    <source>
        <dbReference type="Proteomes" id="UP000239560"/>
    </source>
</evidence>
<proteinExistence type="predicted"/>
<dbReference type="GO" id="GO:0045259">
    <property type="term" value="C:proton-transporting ATP synthase complex"/>
    <property type="evidence" value="ECO:0007669"/>
    <property type="project" value="InterPro"/>
</dbReference>
<dbReference type="GO" id="GO:0046933">
    <property type="term" value="F:proton-transporting ATP synthase activity, rotational mechanism"/>
    <property type="evidence" value="ECO:0007669"/>
    <property type="project" value="TreeGrafter"/>
</dbReference>
<keyword evidence="2" id="KW-1133">Transmembrane helix</keyword>
<evidence type="ECO:0000313" key="3">
    <source>
        <dbReference type="EMBL" id="PRQ75702.1"/>
    </source>
</evidence>
<dbReference type="EMBL" id="LCTV02000004">
    <property type="protein sequence ID" value="PRQ75702.1"/>
    <property type="molecule type" value="Genomic_DNA"/>
</dbReference>
<feature type="region of interest" description="Disordered" evidence="1">
    <location>
        <begin position="37"/>
        <end position="56"/>
    </location>
</feature>
<protein>
    <submittedName>
        <fullName evidence="3">ATPase, F0 complex, subunit J</fullName>
    </submittedName>
</protein>
<accession>A0A2T0ACG9</accession>
<dbReference type="PANTHER" id="PTHR28060:SF1">
    <property type="entry name" value="ATP SYNTHASE SUBUNIT J, MITOCHONDRIAL"/>
    <property type="match status" value="1"/>
</dbReference>
<feature type="compositionally biased region" description="Polar residues" evidence="1">
    <location>
        <begin position="42"/>
        <end position="56"/>
    </location>
</feature>
<dbReference type="InterPro" id="IPR006995">
    <property type="entry name" value="ATP_synth_F0_jsu"/>
</dbReference>
<keyword evidence="2" id="KW-0812">Transmembrane</keyword>
<evidence type="ECO:0000256" key="2">
    <source>
        <dbReference type="SAM" id="Phobius"/>
    </source>
</evidence>